<dbReference type="SUPFAM" id="SSF56176">
    <property type="entry name" value="FAD-binding/transporter-associated domain-like"/>
    <property type="match status" value="1"/>
</dbReference>
<keyword evidence="6" id="KW-0732">Signal</keyword>
<proteinExistence type="inferred from homology"/>
<evidence type="ECO:0000313" key="9">
    <source>
        <dbReference type="Proteomes" id="UP000443090"/>
    </source>
</evidence>
<evidence type="ECO:0000256" key="4">
    <source>
        <dbReference type="ARBA" id="ARBA00022827"/>
    </source>
</evidence>
<dbReference type="EMBL" id="QGMI01000458">
    <property type="protein sequence ID" value="TVY40372.1"/>
    <property type="molecule type" value="Genomic_DNA"/>
</dbReference>
<dbReference type="Gene3D" id="3.30.465.10">
    <property type="match status" value="1"/>
</dbReference>
<comment type="cofactor">
    <cofactor evidence="1">
        <name>FAD</name>
        <dbReference type="ChEBI" id="CHEBI:57692"/>
    </cofactor>
</comment>
<accession>A0A8H8RTC8</accession>
<organism evidence="8 9">
    <name type="scientific">Lachnellula occidentalis</name>
    <dbReference type="NCBI Taxonomy" id="215460"/>
    <lineage>
        <taxon>Eukaryota</taxon>
        <taxon>Fungi</taxon>
        <taxon>Dikarya</taxon>
        <taxon>Ascomycota</taxon>
        <taxon>Pezizomycotina</taxon>
        <taxon>Leotiomycetes</taxon>
        <taxon>Helotiales</taxon>
        <taxon>Lachnaceae</taxon>
        <taxon>Lachnellula</taxon>
    </lineage>
</organism>
<dbReference type="Gene3D" id="3.40.462.20">
    <property type="match status" value="1"/>
</dbReference>
<protein>
    <submittedName>
        <fullName evidence="8">FAD-linked oxidoreductase</fullName>
    </submittedName>
</protein>
<dbReference type="PANTHER" id="PTHR42973:SF9">
    <property type="entry name" value="FAD-BINDING PCMH-TYPE DOMAIN-CONTAINING PROTEIN-RELATED"/>
    <property type="match status" value="1"/>
</dbReference>
<name>A0A8H8RTC8_9HELO</name>
<dbReference type="GO" id="GO:0071949">
    <property type="term" value="F:FAD binding"/>
    <property type="evidence" value="ECO:0007669"/>
    <property type="project" value="InterPro"/>
</dbReference>
<evidence type="ECO:0000259" key="7">
    <source>
        <dbReference type="PROSITE" id="PS51387"/>
    </source>
</evidence>
<comment type="similarity">
    <text evidence="2">Belongs to the oxygen-dependent FAD-linked oxidoreductase family.</text>
</comment>
<dbReference type="InterPro" id="IPR036318">
    <property type="entry name" value="FAD-bd_PCMH-like_sf"/>
</dbReference>
<feature type="domain" description="FAD-binding PCMH-type" evidence="7">
    <location>
        <begin position="66"/>
        <end position="238"/>
    </location>
</feature>
<evidence type="ECO:0000256" key="3">
    <source>
        <dbReference type="ARBA" id="ARBA00022630"/>
    </source>
</evidence>
<dbReference type="InterPro" id="IPR006094">
    <property type="entry name" value="Oxid_FAD_bind_N"/>
</dbReference>
<keyword evidence="4" id="KW-0274">FAD</keyword>
<reference evidence="8 9" key="1">
    <citation type="submission" date="2018-05" db="EMBL/GenBank/DDBJ databases">
        <title>Genome sequencing and assembly of the regulated plant pathogen Lachnellula willkommii and related sister species for the development of diagnostic species identification markers.</title>
        <authorList>
            <person name="Giroux E."/>
            <person name="Bilodeau G."/>
        </authorList>
    </citation>
    <scope>NUCLEOTIDE SEQUENCE [LARGE SCALE GENOMIC DNA]</scope>
    <source>
        <strain evidence="8 9">CBS 160.35</strain>
    </source>
</reference>
<dbReference type="Pfam" id="PF01565">
    <property type="entry name" value="FAD_binding_4"/>
    <property type="match status" value="1"/>
</dbReference>
<evidence type="ECO:0000256" key="6">
    <source>
        <dbReference type="SAM" id="SignalP"/>
    </source>
</evidence>
<evidence type="ECO:0000313" key="8">
    <source>
        <dbReference type="EMBL" id="TVY40372.1"/>
    </source>
</evidence>
<feature type="chain" id="PRO_5034604763" evidence="6">
    <location>
        <begin position="21"/>
        <end position="502"/>
    </location>
</feature>
<keyword evidence="3" id="KW-0285">Flavoprotein</keyword>
<evidence type="ECO:0000256" key="1">
    <source>
        <dbReference type="ARBA" id="ARBA00001974"/>
    </source>
</evidence>
<dbReference type="InterPro" id="IPR012951">
    <property type="entry name" value="BBE"/>
</dbReference>
<evidence type="ECO:0000256" key="5">
    <source>
        <dbReference type="ARBA" id="ARBA00023002"/>
    </source>
</evidence>
<dbReference type="AlphaFoldDB" id="A0A8H8RTC8"/>
<dbReference type="InterPro" id="IPR016166">
    <property type="entry name" value="FAD-bd_PCMH"/>
</dbReference>
<dbReference type="Proteomes" id="UP000443090">
    <property type="component" value="Unassembled WGS sequence"/>
</dbReference>
<gene>
    <name evidence="8" type="primary">azaL_5</name>
    <name evidence="8" type="ORF">LOCC1_G004176</name>
</gene>
<evidence type="ECO:0000256" key="2">
    <source>
        <dbReference type="ARBA" id="ARBA00005466"/>
    </source>
</evidence>
<dbReference type="OrthoDB" id="415825at2759"/>
<keyword evidence="9" id="KW-1185">Reference proteome</keyword>
<dbReference type="PROSITE" id="PS51387">
    <property type="entry name" value="FAD_PCMH"/>
    <property type="match status" value="1"/>
</dbReference>
<dbReference type="PANTHER" id="PTHR42973">
    <property type="entry name" value="BINDING OXIDOREDUCTASE, PUTATIVE (AFU_ORTHOLOGUE AFUA_1G17690)-RELATED"/>
    <property type="match status" value="1"/>
</dbReference>
<dbReference type="InterPro" id="IPR016169">
    <property type="entry name" value="FAD-bd_PCMH_sub2"/>
</dbReference>
<sequence length="502" mass="53667">MSFYLFSSVICLLFAPGGFSAAVGPSGPMNVKAALTKPNMGWTSPNILSFPGQQSFANATERWTVFDPPTYSASITVRSESDVVKAVNIARDLKVPFLATGGRHGYGTTLGRLQNGISIDLSLLKSVSVNKDARTMTIGGGVRFRDMVDPLFAAGLQIQTGTCSCPGMVGVTIGAGIGRLQGVYGLLSDALISATVVTASGKVIQVSENSHSDLFWGIRGAGANFGVITSATYRVQPLINDGIFTSIDLIFPASKNVSYFNTIASMVNGNGTFPAKLALISNVLYNTTSNQTEIVANMAYAGPQDEALRAMAPVLALQPVFTNLTSVSWKNLNTATSFGLDAVICEPNGIRSIYSAALRTLSAESSISAFEKLSDFYAKYPEGRGTAISLESFPPQKVREIADSSSAYPWRQTATYLLVELSWQPGSTVGDASKALALDLRKDFAATSGYPDLSVYVNYAHGDEKLEQIYSAEKLPRLAALKKTWDPENLFAFNNPLPTHYP</sequence>
<dbReference type="InterPro" id="IPR050416">
    <property type="entry name" value="FAD-linked_Oxidoreductase"/>
</dbReference>
<feature type="signal peptide" evidence="6">
    <location>
        <begin position="1"/>
        <end position="20"/>
    </location>
</feature>
<comment type="caution">
    <text evidence="8">The sequence shown here is derived from an EMBL/GenBank/DDBJ whole genome shotgun (WGS) entry which is preliminary data.</text>
</comment>
<keyword evidence="5" id="KW-0560">Oxidoreductase</keyword>
<dbReference type="GO" id="GO:0016491">
    <property type="term" value="F:oxidoreductase activity"/>
    <property type="evidence" value="ECO:0007669"/>
    <property type="project" value="UniProtKB-KW"/>
</dbReference>
<dbReference type="Pfam" id="PF08031">
    <property type="entry name" value="BBE"/>
    <property type="match status" value="1"/>
</dbReference>